<keyword evidence="6" id="KW-1185">Reference proteome</keyword>
<feature type="active site" description="Nucleophile" evidence="1">
    <location>
        <position position="198"/>
    </location>
</feature>
<evidence type="ECO:0000256" key="4">
    <source>
        <dbReference type="SAM" id="SignalP"/>
    </source>
</evidence>
<dbReference type="GO" id="GO:0016811">
    <property type="term" value="F:hydrolase activity, acting on carbon-nitrogen (but not peptide) bonds, in linear amides"/>
    <property type="evidence" value="ECO:0007669"/>
    <property type="project" value="UniProtKB-ARBA"/>
</dbReference>
<feature type="binding site" evidence="2">
    <location>
        <begin position="226"/>
        <end position="229"/>
    </location>
    <ligand>
        <name>substrate</name>
    </ligand>
</feature>
<protein>
    <submittedName>
        <fullName evidence="5">Isoaspartyl peptidase/L-asparaginase</fullName>
    </submittedName>
</protein>
<evidence type="ECO:0000256" key="2">
    <source>
        <dbReference type="PIRSR" id="PIRSR600246-2"/>
    </source>
</evidence>
<dbReference type="Pfam" id="PF01112">
    <property type="entry name" value="Asparaginase_2"/>
    <property type="match status" value="1"/>
</dbReference>
<keyword evidence="4" id="KW-0732">Signal</keyword>
<feature type="binding site" evidence="2">
    <location>
        <begin position="248"/>
        <end position="251"/>
    </location>
    <ligand>
        <name>substrate</name>
    </ligand>
</feature>
<dbReference type="InterPro" id="IPR000246">
    <property type="entry name" value="Peptidase_T2"/>
</dbReference>
<dbReference type="CDD" id="cd04701">
    <property type="entry name" value="Asparaginase_2"/>
    <property type="match status" value="1"/>
</dbReference>
<dbReference type="InterPro" id="IPR029055">
    <property type="entry name" value="Ntn_hydrolases_N"/>
</dbReference>
<dbReference type="PANTHER" id="PTHR10188:SF6">
    <property type="entry name" value="N(4)-(BETA-N-ACETYLGLUCOSAMINYL)-L-ASPARAGINASE"/>
    <property type="match status" value="1"/>
</dbReference>
<reference evidence="5" key="1">
    <citation type="submission" date="2022-06" db="EMBL/GenBank/DDBJ databases">
        <title>Sphingomicrobium sedimins sp. nov., a marine bacterium isolated from tidal flat.</title>
        <authorList>
            <person name="Kim C.-H."/>
            <person name="Yoo Y."/>
            <person name="Kim J.-J."/>
        </authorList>
    </citation>
    <scope>NUCLEOTIDE SEQUENCE</scope>
    <source>
        <strain evidence="5">GRR-S6-50</strain>
    </source>
</reference>
<evidence type="ECO:0000256" key="3">
    <source>
        <dbReference type="PIRSR" id="PIRSR600246-3"/>
    </source>
</evidence>
<name>A0A9X2EHK7_9SPHN</name>
<feature type="chain" id="PRO_5040940650" evidence="4">
    <location>
        <begin position="21"/>
        <end position="358"/>
    </location>
</feature>
<dbReference type="SUPFAM" id="SSF56235">
    <property type="entry name" value="N-terminal nucleophile aminohydrolases (Ntn hydrolases)"/>
    <property type="match status" value="1"/>
</dbReference>
<gene>
    <name evidence="5" type="ORF">NDO55_10130</name>
</gene>
<evidence type="ECO:0000313" key="5">
    <source>
        <dbReference type="EMBL" id="MCM8558178.1"/>
    </source>
</evidence>
<evidence type="ECO:0000256" key="1">
    <source>
        <dbReference type="PIRSR" id="PIRSR600246-1"/>
    </source>
</evidence>
<feature type="signal peptide" evidence="4">
    <location>
        <begin position="1"/>
        <end position="20"/>
    </location>
</feature>
<sequence length="358" mass="37585">MTRLFLALAALFALPAPSIAQDGDWSIVIHGGAGTILRENMTPEKEAEISAALNAALDAGEEVLAAGGSSLDAVTAAIMILEDDPNFNAGKGAVFTWEGTNSLDASIMRGDTLEAGAVAGLSTTKNPILAARAVMEDSPHVLLSGAGADEFASERGIAQVDPIYFFTEGRFQALQRFKARAEGQTSEADLPVDYKFGTVGAVAMDQDGVIAAATSTGGMTGKRWGRIGDSPIIGAGTYANEDCGVSATGTGEKFIRLAVAYRICDRYRRVPTTLLRMSSDSGQDGQIAAEWAAWKKLEINKIANDAIDDVGDLGGSGGVIALWRDGTPVYAFDTPGMYRGHARSSGERYIGIYGDDEE</sequence>
<proteinExistence type="predicted"/>
<feature type="site" description="Cleavage; by autolysis" evidence="3">
    <location>
        <begin position="197"/>
        <end position="198"/>
    </location>
</feature>
<dbReference type="Proteomes" id="UP001155128">
    <property type="component" value="Unassembled WGS sequence"/>
</dbReference>
<dbReference type="EMBL" id="JAMSHT010000001">
    <property type="protein sequence ID" value="MCM8558178.1"/>
    <property type="molecule type" value="Genomic_DNA"/>
</dbReference>
<dbReference type="AlphaFoldDB" id="A0A9X2EHK7"/>
<evidence type="ECO:0000313" key="6">
    <source>
        <dbReference type="Proteomes" id="UP001155128"/>
    </source>
</evidence>
<dbReference type="PANTHER" id="PTHR10188">
    <property type="entry name" value="L-ASPARAGINASE"/>
    <property type="match status" value="1"/>
</dbReference>
<organism evidence="5 6">
    <name type="scientific">Sphingomicrobium sediminis</name>
    <dbReference type="NCBI Taxonomy" id="2950949"/>
    <lineage>
        <taxon>Bacteria</taxon>
        <taxon>Pseudomonadati</taxon>
        <taxon>Pseudomonadota</taxon>
        <taxon>Alphaproteobacteria</taxon>
        <taxon>Sphingomonadales</taxon>
        <taxon>Sphingomonadaceae</taxon>
        <taxon>Sphingomicrobium</taxon>
    </lineage>
</organism>
<accession>A0A9X2EHK7</accession>
<dbReference type="Gene3D" id="3.60.20.30">
    <property type="entry name" value="(Glycosyl)asparaginase"/>
    <property type="match status" value="1"/>
</dbReference>
<comment type="caution">
    <text evidence="5">The sequence shown here is derived from an EMBL/GenBank/DDBJ whole genome shotgun (WGS) entry which is preliminary data.</text>
</comment>
<dbReference type="RefSeq" id="WP_252114888.1">
    <property type="nucleotide sequence ID" value="NZ_JAMSHT010000001.1"/>
</dbReference>